<evidence type="ECO:0000256" key="1">
    <source>
        <dbReference type="SAM" id="MobiDB-lite"/>
    </source>
</evidence>
<organism evidence="2 3">
    <name type="scientific">Alternaria dauci</name>
    <dbReference type="NCBI Taxonomy" id="48095"/>
    <lineage>
        <taxon>Eukaryota</taxon>
        <taxon>Fungi</taxon>
        <taxon>Dikarya</taxon>
        <taxon>Ascomycota</taxon>
        <taxon>Pezizomycotina</taxon>
        <taxon>Dothideomycetes</taxon>
        <taxon>Pleosporomycetidae</taxon>
        <taxon>Pleosporales</taxon>
        <taxon>Pleosporineae</taxon>
        <taxon>Pleosporaceae</taxon>
        <taxon>Alternaria</taxon>
        <taxon>Alternaria sect. Porri</taxon>
    </lineage>
</organism>
<dbReference type="EMBL" id="JBHGVX010000001">
    <property type="protein sequence ID" value="KAL1801657.1"/>
    <property type="molecule type" value="Genomic_DNA"/>
</dbReference>
<feature type="region of interest" description="Disordered" evidence="1">
    <location>
        <begin position="1"/>
        <end position="134"/>
    </location>
</feature>
<proteinExistence type="predicted"/>
<gene>
    <name evidence="2" type="ORF">ACET3X_001999</name>
</gene>
<feature type="compositionally biased region" description="Low complexity" evidence="1">
    <location>
        <begin position="96"/>
        <end position="134"/>
    </location>
</feature>
<dbReference type="Proteomes" id="UP001578633">
    <property type="component" value="Chromosome 1"/>
</dbReference>
<evidence type="ECO:0000313" key="2">
    <source>
        <dbReference type="EMBL" id="KAL1801657.1"/>
    </source>
</evidence>
<reference evidence="2 3" key="1">
    <citation type="submission" date="2024-09" db="EMBL/GenBank/DDBJ databases">
        <title>T2T genomes of carrot and Alternaria dauci and their utility for understanding host-pathogen interaction during carrot leaf blight disease.</title>
        <authorList>
            <person name="Liu W."/>
            <person name="Xu S."/>
            <person name="Ou C."/>
            <person name="Liu X."/>
            <person name="Zhuang F."/>
            <person name="Deng X.W."/>
        </authorList>
    </citation>
    <scope>NUCLEOTIDE SEQUENCE [LARGE SCALE GENOMIC DNA]</scope>
    <source>
        <strain evidence="2 3">A2016</strain>
    </source>
</reference>
<sequence>MADTTPAPSLHTPTARKGPVTLSPSSKGPAKAQQERKNSDPQTLPTFVSQQRRESAAAKGPILAGNKRKVEDEEHTSATVYHQIKAEGADQDTTHPGLQSSSQSKKPKIPSLKPDVGLAQEPTTTTPSQPPSATSIPQTTMFLHHILTLHTWLIPHPDAYIISANIDDIAHAMWQSAFDQGPMLARAFEFLA</sequence>
<keyword evidence="3" id="KW-1185">Reference proteome</keyword>
<evidence type="ECO:0000313" key="3">
    <source>
        <dbReference type="Proteomes" id="UP001578633"/>
    </source>
</evidence>
<dbReference type="RefSeq" id="XP_069312241.1">
    <property type="nucleotide sequence ID" value="XM_069447354.1"/>
</dbReference>
<accession>A0ABR3UZC0</accession>
<comment type="caution">
    <text evidence="2">The sequence shown here is derived from an EMBL/GenBank/DDBJ whole genome shotgun (WGS) entry which is preliminary data.</text>
</comment>
<name>A0ABR3UZC0_9PLEO</name>
<dbReference type="GeneID" id="96082321"/>
<feature type="compositionally biased region" description="Polar residues" evidence="1">
    <location>
        <begin position="40"/>
        <end position="50"/>
    </location>
</feature>
<protein>
    <submittedName>
        <fullName evidence="2">Uncharacterized protein</fullName>
    </submittedName>
</protein>